<feature type="region of interest" description="Disordered" evidence="1">
    <location>
        <begin position="1"/>
        <end position="53"/>
    </location>
</feature>
<feature type="compositionally biased region" description="Pro residues" evidence="1">
    <location>
        <begin position="85"/>
        <end position="105"/>
    </location>
</feature>
<evidence type="ECO:0000256" key="1">
    <source>
        <dbReference type="SAM" id="MobiDB-lite"/>
    </source>
</evidence>
<comment type="caution">
    <text evidence="2">The sequence shown here is derived from an EMBL/GenBank/DDBJ whole genome shotgun (WGS) entry which is preliminary data.</text>
</comment>
<protein>
    <submittedName>
        <fullName evidence="2">Uncharacterized protein</fullName>
    </submittedName>
</protein>
<sequence length="105" mass="9536">MSGSADAEGTGVDVGAAEGSVLGVGPRTSGAPGPSEPDPESGPPAPAAGAEELLSMTCGTTIAATAAPATRAPAATMPIIAPVPASAPPAAPAPAAPAPPAPPAP</sequence>
<organism evidence="2 3">
    <name type="scientific">Microbacterium flavum</name>
    <dbReference type="NCBI Taxonomy" id="415216"/>
    <lineage>
        <taxon>Bacteria</taxon>
        <taxon>Bacillati</taxon>
        <taxon>Actinomycetota</taxon>
        <taxon>Actinomycetes</taxon>
        <taxon>Micrococcales</taxon>
        <taxon>Microbacteriaceae</taxon>
        <taxon>Microbacterium</taxon>
    </lineage>
</organism>
<evidence type="ECO:0000313" key="2">
    <source>
        <dbReference type="EMBL" id="MBT8799320.1"/>
    </source>
</evidence>
<gene>
    <name evidence="2" type="ORF">J0P97_14775</name>
</gene>
<reference evidence="2 3" key="1">
    <citation type="submission" date="2021-03" db="EMBL/GenBank/DDBJ databases">
        <title>Microbacterium pauli sp. nov., isolated from microfiltered milk.</title>
        <authorList>
            <person name="Bellassi P."/>
            <person name="Fontana A."/>
            <person name="Callegari M.L."/>
            <person name="Lorenzo M."/>
            <person name="Cappa F."/>
        </authorList>
    </citation>
    <scope>NUCLEOTIDE SEQUENCE [LARGE SCALE GENOMIC DNA]</scope>
    <source>
        <strain evidence="2 3">DSM 18909</strain>
    </source>
</reference>
<dbReference type="EMBL" id="JAFLHG010000018">
    <property type="protein sequence ID" value="MBT8799320.1"/>
    <property type="molecule type" value="Genomic_DNA"/>
</dbReference>
<dbReference type="Proteomes" id="UP000740605">
    <property type="component" value="Unassembled WGS sequence"/>
</dbReference>
<proteinExistence type="predicted"/>
<keyword evidence="3" id="KW-1185">Reference proteome</keyword>
<feature type="non-terminal residue" evidence="2">
    <location>
        <position position="105"/>
    </location>
</feature>
<feature type="compositionally biased region" description="Pro residues" evidence="1">
    <location>
        <begin position="34"/>
        <end position="46"/>
    </location>
</feature>
<name>A0ABS5XXP9_9MICO</name>
<feature type="region of interest" description="Disordered" evidence="1">
    <location>
        <begin position="82"/>
        <end position="105"/>
    </location>
</feature>
<accession>A0ABS5XXP9</accession>
<evidence type="ECO:0000313" key="3">
    <source>
        <dbReference type="Proteomes" id="UP000740605"/>
    </source>
</evidence>